<dbReference type="PANTHER" id="PTHR46023">
    <property type="entry name" value="LIPASE CLASS 3 PROTEIN-LIKE"/>
    <property type="match status" value="1"/>
</dbReference>
<reference evidence="3" key="2">
    <citation type="journal article" date="2017" name="Nat. Plants">
        <title>The Aegilops tauschii genome reveals multiple impacts of transposons.</title>
        <authorList>
            <person name="Zhao G."/>
            <person name="Zou C."/>
            <person name="Li K."/>
            <person name="Wang K."/>
            <person name="Li T."/>
            <person name="Gao L."/>
            <person name="Zhang X."/>
            <person name="Wang H."/>
            <person name="Yang Z."/>
            <person name="Liu X."/>
            <person name="Jiang W."/>
            <person name="Mao L."/>
            <person name="Kong X."/>
            <person name="Jiao Y."/>
            <person name="Jia J."/>
        </authorList>
    </citation>
    <scope>NUCLEOTIDE SEQUENCE [LARGE SCALE GENOMIC DNA]</scope>
    <source>
        <strain evidence="3">cv. AL8/78</strain>
    </source>
</reference>
<dbReference type="Gene3D" id="3.40.50.1820">
    <property type="entry name" value="alpha/beta hydrolase"/>
    <property type="match status" value="1"/>
</dbReference>
<dbReference type="AlphaFoldDB" id="A0A453E3M0"/>
<dbReference type="InterPro" id="IPR002921">
    <property type="entry name" value="Fungal_lipase-type"/>
</dbReference>
<dbReference type="Gramene" id="AET3Gv20208300.8">
    <property type="protein sequence ID" value="AET3Gv20208300.8"/>
    <property type="gene ID" value="AET3Gv20208300"/>
</dbReference>
<feature type="domain" description="Fungal lipase-type" evidence="1">
    <location>
        <begin position="49"/>
        <end position="122"/>
    </location>
</feature>
<proteinExistence type="predicted"/>
<dbReference type="EnsemblPlants" id="AET3Gv20208300.8">
    <property type="protein sequence ID" value="AET3Gv20208300.8"/>
    <property type="gene ID" value="AET3Gv20208300"/>
</dbReference>
<reference evidence="2" key="4">
    <citation type="submission" date="2019-03" db="UniProtKB">
        <authorList>
            <consortium name="EnsemblPlants"/>
        </authorList>
    </citation>
    <scope>IDENTIFICATION</scope>
</reference>
<protein>
    <recommendedName>
        <fullName evidence="1">Fungal lipase-type domain-containing protein</fullName>
    </recommendedName>
</protein>
<evidence type="ECO:0000313" key="3">
    <source>
        <dbReference type="Proteomes" id="UP000015105"/>
    </source>
</evidence>
<dbReference type="InterPro" id="IPR029058">
    <property type="entry name" value="AB_hydrolase_fold"/>
</dbReference>
<reference evidence="2" key="3">
    <citation type="journal article" date="2017" name="Nature">
        <title>Genome sequence of the progenitor of the wheat D genome Aegilops tauschii.</title>
        <authorList>
            <person name="Luo M.C."/>
            <person name="Gu Y.Q."/>
            <person name="Puiu D."/>
            <person name="Wang H."/>
            <person name="Twardziok S.O."/>
            <person name="Deal K.R."/>
            <person name="Huo N."/>
            <person name="Zhu T."/>
            <person name="Wang L."/>
            <person name="Wang Y."/>
            <person name="McGuire P.E."/>
            <person name="Liu S."/>
            <person name="Long H."/>
            <person name="Ramasamy R.K."/>
            <person name="Rodriguez J.C."/>
            <person name="Van S.L."/>
            <person name="Yuan L."/>
            <person name="Wang Z."/>
            <person name="Xia Z."/>
            <person name="Xiao L."/>
            <person name="Anderson O.D."/>
            <person name="Ouyang S."/>
            <person name="Liang Y."/>
            <person name="Zimin A.V."/>
            <person name="Pertea G."/>
            <person name="Qi P."/>
            <person name="Bennetzen J.L."/>
            <person name="Dai X."/>
            <person name="Dawson M.W."/>
            <person name="Muller H.G."/>
            <person name="Kugler K."/>
            <person name="Rivarola-Duarte L."/>
            <person name="Spannagl M."/>
            <person name="Mayer K.F.X."/>
            <person name="Lu F.H."/>
            <person name="Bevan M.W."/>
            <person name="Leroy P."/>
            <person name="Li P."/>
            <person name="You F.M."/>
            <person name="Sun Q."/>
            <person name="Liu Z."/>
            <person name="Lyons E."/>
            <person name="Wicker T."/>
            <person name="Salzberg S.L."/>
            <person name="Devos K.M."/>
            <person name="Dvorak J."/>
        </authorList>
    </citation>
    <scope>NUCLEOTIDE SEQUENCE [LARGE SCALE GENOMIC DNA]</scope>
    <source>
        <strain evidence="2">cv. AL8/78</strain>
    </source>
</reference>
<organism evidence="2 3">
    <name type="scientific">Aegilops tauschii subsp. strangulata</name>
    <name type="common">Goatgrass</name>
    <dbReference type="NCBI Taxonomy" id="200361"/>
    <lineage>
        <taxon>Eukaryota</taxon>
        <taxon>Viridiplantae</taxon>
        <taxon>Streptophyta</taxon>
        <taxon>Embryophyta</taxon>
        <taxon>Tracheophyta</taxon>
        <taxon>Spermatophyta</taxon>
        <taxon>Magnoliopsida</taxon>
        <taxon>Liliopsida</taxon>
        <taxon>Poales</taxon>
        <taxon>Poaceae</taxon>
        <taxon>BOP clade</taxon>
        <taxon>Pooideae</taxon>
        <taxon>Triticodae</taxon>
        <taxon>Triticeae</taxon>
        <taxon>Triticinae</taxon>
        <taxon>Aegilops</taxon>
    </lineage>
</organism>
<evidence type="ECO:0000313" key="2">
    <source>
        <dbReference type="EnsemblPlants" id="AET3Gv20208300.8"/>
    </source>
</evidence>
<sequence>MFFSKEHYEVFLEFGGYGQNDILIRKSKAKLMKPAFTVVRDESTRCFLLFIRGAISVKDRLTAATAAEVPFHHVVSQEGRGSCIVVGHAHCGMVAAARWVADQAIPCLRRAIEQFPDYKIKVSSLRS</sequence>
<dbReference type="PANTHER" id="PTHR46023:SF7">
    <property type="entry name" value="FUNGAL LIPASE-LIKE DOMAIN-CONTAINING PROTEIN"/>
    <property type="match status" value="1"/>
</dbReference>
<accession>A0A453E3M0</accession>
<reference evidence="3" key="1">
    <citation type="journal article" date="2014" name="Science">
        <title>Ancient hybridizations among the ancestral genomes of bread wheat.</title>
        <authorList>
            <consortium name="International Wheat Genome Sequencing Consortium,"/>
            <person name="Marcussen T."/>
            <person name="Sandve S.R."/>
            <person name="Heier L."/>
            <person name="Spannagl M."/>
            <person name="Pfeifer M."/>
            <person name="Jakobsen K.S."/>
            <person name="Wulff B.B."/>
            <person name="Steuernagel B."/>
            <person name="Mayer K.F."/>
            <person name="Olsen O.A."/>
        </authorList>
    </citation>
    <scope>NUCLEOTIDE SEQUENCE [LARGE SCALE GENOMIC DNA]</scope>
    <source>
        <strain evidence="3">cv. AL8/78</strain>
    </source>
</reference>
<name>A0A453E3M0_AEGTS</name>
<dbReference type="SUPFAM" id="SSF53474">
    <property type="entry name" value="alpha/beta-Hydrolases"/>
    <property type="match status" value="1"/>
</dbReference>
<dbReference type="Proteomes" id="UP000015105">
    <property type="component" value="Chromosome 3D"/>
</dbReference>
<keyword evidence="3" id="KW-1185">Reference proteome</keyword>
<dbReference type="GO" id="GO:0006629">
    <property type="term" value="P:lipid metabolic process"/>
    <property type="evidence" value="ECO:0007669"/>
    <property type="project" value="InterPro"/>
</dbReference>
<reference evidence="2" key="5">
    <citation type="journal article" date="2021" name="G3 (Bethesda)">
        <title>Aegilops tauschii genome assembly Aet v5.0 features greater sequence contiguity and improved annotation.</title>
        <authorList>
            <person name="Wang L."/>
            <person name="Zhu T."/>
            <person name="Rodriguez J.C."/>
            <person name="Deal K.R."/>
            <person name="Dubcovsky J."/>
            <person name="McGuire P.E."/>
            <person name="Lux T."/>
            <person name="Spannagl M."/>
            <person name="Mayer K.F.X."/>
            <person name="Baldrich P."/>
            <person name="Meyers B.C."/>
            <person name="Huo N."/>
            <person name="Gu Y.Q."/>
            <person name="Zhou H."/>
            <person name="Devos K.M."/>
            <person name="Bennetzen J.L."/>
            <person name="Unver T."/>
            <person name="Budak H."/>
            <person name="Gulick P.J."/>
            <person name="Galiba G."/>
            <person name="Kalapos B."/>
            <person name="Nelson D.R."/>
            <person name="Li P."/>
            <person name="You F.M."/>
            <person name="Luo M.C."/>
            <person name="Dvorak J."/>
        </authorList>
    </citation>
    <scope>NUCLEOTIDE SEQUENCE [LARGE SCALE GENOMIC DNA]</scope>
    <source>
        <strain evidence="2">cv. AL8/78</strain>
    </source>
</reference>
<dbReference type="Pfam" id="PF01764">
    <property type="entry name" value="Lipase_3"/>
    <property type="match status" value="1"/>
</dbReference>
<evidence type="ECO:0000259" key="1">
    <source>
        <dbReference type="Pfam" id="PF01764"/>
    </source>
</evidence>